<sequence>MESNYQIIIGANSEIAKAIADNLITHDTPHGETLILISRDLSFYETKRFANAIKIAVDDYSEAEIKQATELVSPSHLERVNKVFVCHGILHTALFSPEKQLASFNPDQFSQTLMANSLTPMLWLKHLVPFLSFKPCCQIVVFSARIGSISDNNLGGWYSYRASKAALNMMLKTAAIEFKRRAKNIKLIAFHPGTTDSPLSRPFQRNVPEGKLFTSTFVATALLSHLETYQADGELTYIDWQNKPINY</sequence>
<dbReference type="InterPro" id="IPR036291">
    <property type="entry name" value="NAD(P)-bd_dom_sf"/>
</dbReference>
<dbReference type="SUPFAM" id="SSF51735">
    <property type="entry name" value="NAD(P)-binding Rossmann-fold domains"/>
    <property type="match status" value="1"/>
</dbReference>
<dbReference type="PANTHER" id="PTHR43544:SF12">
    <property type="entry name" value="NAD(P)-BINDING ROSSMANN-FOLD SUPERFAMILY PROTEIN"/>
    <property type="match status" value="1"/>
</dbReference>
<comment type="caution">
    <text evidence="1">The sequence shown here is derived from an EMBL/GenBank/DDBJ whole genome shotgun (WGS) entry which is preliminary data.</text>
</comment>
<protein>
    <submittedName>
        <fullName evidence="1">Short-chain dehydrogenase</fullName>
    </submittedName>
</protein>
<dbReference type="Proteomes" id="UP001157134">
    <property type="component" value="Unassembled WGS sequence"/>
</dbReference>
<dbReference type="RefSeq" id="WP_284297772.1">
    <property type="nucleotide sequence ID" value="NZ_BSSV01000003.1"/>
</dbReference>
<dbReference type="InterPro" id="IPR051468">
    <property type="entry name" value="Fungal_SecMetab_SDRs"/>
</dbReference>
<dbReference type="Pfam" id="PF00106">
    <property type="entry name" value="adh_short"/>
    <property type="match status" value="1"/>
</dbReference>
<evidence type="ECO:0000313" key="2">
    <source>
        <dbReference type="Proteomes" id="UP001157134"/>
    </source>
</evidence>
<organism evidence="1 2">
    <name type="scientific">Thalassotalea loyana</name>
    <dbReference type="NCBI Taxonomy" id="280483"/>
    <lineage>
        <taxon>Bacteria</taxon>
        <taxon>Pseudomonadati</taxon>
        <taxon>Pseudomonadota</taxon>
        <taxon>Gammaproteobacteria</taxon>
        <taxon>Alteromonadales</taxon>
        <taxon>Colwelliaceae</taxon>
        <taxon>Thalassotalea</taxon>
    </lineage>
</organism>
<dbReference type="PANTHER" id="PTHR43544">
    <property type="entry name" value="SHORT-CHAIN DEHYDROGENASE/REDUCTASE"/>
    <property type="match status" value="1"/>
</dbReference>
<dbReference type="Gene3D" id="3.40.50.720">
    <property type="entry name" value="NAD(P)-binding Rossmann-like Domain"/>
    <property type="match status" value="1"/>
</dbReference>
<evidence type="ECO:0000313" key="1">
    <source>
        <dbReference type="EMBL" id="GLX85555.1"/>
    </source>
</evidence>
<keyword evidence="2" id="KW-1185">Reference proteome</keyword>
<name>A0ABQ6HFN4_9GAMM</name>
<gene>
    <name evidence="1" type="ORF">tloyanaT_18070</name>
</gene>
<dbReference type="PRINTS" id="PR00081">
    <property type="entry name" value="GDHRDH"/>
</dbReference>
<dbReference type="InterPro" id="IPR002347">
    <property type="entry name" value="SDR_fam"/>
</dbReference>
<proteinExistence type="predicted"/>
<reference evidence="1 2" key="1">
    <citation type="submission" date="2023-03" db="EMBL/GenBank/DDBJ databases">
        <title>Thalassotalea loyana LMG 22536T draft genome sequence.</title>
        <authorList>
            <person name="Sawabe T."/>
        </authorList>
    </citation>
    <scope>NUCLEOTIDE SEQUENCE [LARGE SCALE GENOMIC DNA]</scope>
    <source>
        <strain evidence="1 2">LMG 22536</strain>
    </source>
</reference>
<accession>A0ABQ6HFN4</accession>
<dbReference type="EMBL" id="BSSV01000003">
    <property type="protein sequence ID" value="GLX85555.1"/>
    <property type="molecule type" value="Genomic_DNA"/>
</dbReference>